<proteinExistence type="predicted"/>
<sequence length="186" mass="19543">MNLREPSRVLRATLPVKPSVTMTSTGDGMRSRPSTFPTKFNSARAASSWWVSLTRGVPLVDSSPIESRATLGSAIAKRVREKALAIWANCTNISGVHSALAPASTMTVGARPGFGSGVAMQGRTTPGRRPIRRSAAAIVAPVLPAEIIAEALPSRTSSAARTREESFFLRTPLAGSSSMPITSVQG</sequence>
<gene>
    <name evidence="1" type="ORF">UFOPK2958_01223</name>
</gene>
<accession>A0A6J6X1V3</accession>
<dbReference type="EMBL" id="CAFAAB010000164">
    <property type="protein sequence ID" value="CAB4791331.1"/>
    <property type="molecule type" value="Genomic_DNA"/>
</dbReference>
<organism evidence="1">
    <name type="scientific">freshwater metagenome</name>
    <dbReference type="NCBI Taxonomy" id="449393"/>
    <lineage>
        <taxon>unclassified sequences</taxon>
        <taxon>metagenomes</taxon>
        <taxon>ecological metagenomes</taxon>
    </lineage>
</organism>
<protein>
    <submittedName>
        <fullName evidence="1">Unannotated protein</fullName>
    </submittedName>
</protein>
<reference evidence="1" key="1">
    <citation type="submission" date="2020-05" db="EMBL/GenBank/DDBJ databases">
        <authorList>
            <person name="Chiriac C."/>
            <person name="Salcher M."/>
            <person name="Ghai R."/>
            <person name="Kavagutti S V."/>
        </authorList>
    </citation>
    <scope>NUCLEOTIDE SEQUENCE</scope>
</reference>
<dbReference type="AlphaFoldDB" id="A0A6J6X1V3"/>
<name>A0A6J6X1V3_9ZZZZ</name>
<evidence type="ECO:0000313" key="1">
    <source>
        <dbReference type="EMBL" id="CAB4791331.1"/>
    </source>
</evidence>